<comment type="caution">
    <text evidence="1">The sequence shown here is derived from an EMBL/GenBank/DDBJ whole genome shotgun (WGS) entry which is preliminary data.</text>
</comment>
<evidence type="ECO:0000313" key="1">
    <source>
        <dbReference type="EMBL" id="KAF9648523.1"/>
    </source>
</evidence>
<organism evidence="1 2">
    <name type="scientific">Thelephora ganbajun</name>
    <name type="common">Ganba fungus</name>
    <dbReference type="NCBI Taxonomy" id="370292"/>
    <lineage>
        <taxon>Eukaryota</taxon>
        <taxon>Fungi</taxon>
        <taxon>Dikarya</taxon>
        <taxon>Basidiomycota</taxon>
        <taxon>Agaricomycotina</taxon>
        <taxon>Agaricomycetes</taxon>
        <taxon>Thelephorales</taxon>
        <taxon>Thelephoraceae</taxon>
        <taxon>Thelephora</taxon>
    </lineage>
</organism>
<protein>
    <submittedName>
        <fullName evidence="1">Uncharacterized protein</fullName>
    </submittedName>
</protein>
<reference evidence="1" key="1">
    <citation type="submission" date="2019-10" db="EMBL/GenBank/DDBJ databases">
        <authorList>
            <consortium name="DOE Joint Genome Institute"/>
            <person name="Kuo A."/>
            <person name="Miyauchi S."/>
            <person name="Kiss E."/>
            <person name="Drula E."/>
            <person name="Kohler A."/>
            <person name="Sanchez-Garcia M."/>
            <person name="Andreopoulos B."/>
            <person name="Barry K.W."/>
            <person name="Bonito G."/>
            <person name="Buee M."/>
            <person name="Carver A."/>
            <person name="Chen C."/>
            <person name="Cichocki N."/>
            <person name="Clum A."/>
            <person name="Culley D."/>
            <person name="Crous P.W."/>
            <person name="Fauchery L."/>
            <person name="Girlanda M."/>
            <person name="Hayes R."/>
            <person name="Keri Z."/>
            <person name="Labutti K."/>
            <person name="Lipzen A."/>
            <person name="Lombard V."/>
            <person name="Magnuson J."/>
            <person name="Maillard F."/>
            <person name="Morin E."/>
            <person name="Murat C."/>
            <person name="Nolan M."/>
            <person name="Ohm R."/>
            <person name="Pangilinan J."/>
            <person name="Pereira M."/>
            <person name="Perotto S."/>
            <person name="Peter M."/>
            <person name="Riley R."/>
            <person name="Sitrit Y."/>
            <person name="Stielow B."/>
            <person name="Szollosi G."/>
            <person name="Zifcakova L."/>
            <person name="Stursova M."/>
            <person name="Spatafora J.W."/>
            <person name="Tedersoo L."/>
            <person name="Vaario L.-M."/>
            <person name="Yamada A."/>
            <person name="Yan M."/>
            <person name="Wang P."/>
            <person name="Xu J."/>
            <person name="Bruns T."/>
            <person name="Baldrian P."/>
            <person name="Vilgalys R."/>
            <person name="Henrissat B."/>
            <person name="Grigoriev I.V."/>
            <person name="Hibbett D."/>
            <person name="Nagy L.G."/>
            <person name="Martin F.M."/>
        </authorList>
    </citation>
    <scope>NUCLEOTIDE SEQUENCE</scope>
    <source>
        <strain evidence="1">P2</strain>
    </source>
</reference>
<dbReference type="EMBL" id="MU118012">
    <property type="protein sequence ID" value="KAF9648523.1"/>
    <property type="molecule type" value="Genomic_DNA"/>
</dbReference>
<gene>
    <name evidence="1" type="ORF">BDM02DRAFT_2241153</name>
</gene>
<evidence type="ECO:0000313" key="2">
    <source>
        <dbReference type="Proteomes" id="UP000886501"/>
    </source>
</evidence>
<name>A0ACB6ZGL7_THEGA</name>
<dbReference type="Proteomes" id="UP000886501">
    <property type="component" value="Unassembled WGS sequence"/>
</dbReference>
<sequence length="749" mass="82657">MAHPPLEDLRFVLSKRTLSDDVALDYILADIPFLAVGILAFCTFTFLALTKRLGIMLTTLHLSIITAFIASTLDLSQILQRGRLNTELGLRLDSVRSLIKAREIGYALSSSLRFIFFWIFVAEPPRAERDTPNARAGTHSGNWNAWGLVGLILQWSTLCLTLSVFALQVAWRLSKPDALTNTYSAESAIEVILSAIFLLKLLLNCAHCQVASKWTCMLDYLGFIVPLLFSMGFGVANVMHLRFTETILGRFLQGVNFYILVLCSLLTVFIPPWKPNSGRVPPFRPLSPKQPASSFNVAPPDVSTPNLSAVQPRSDSPIIQQPQIYRLSSTAKMSGWLATQRKRLSSFSHQEDSQDDMNVRLWNQSRAERGASFWENPSKDSYVLDKVYEYPDLYLGTDPFQPPSIKKPKLEAPRLGRGFNKSPTSRYSNLNLSPSDVVGRTSWQADSPVFGLNGIIRASAGESGAHSQGSMTVADPDRSPDISDLFRKQEELDNSIAVLRLLEDPTDLPGSPSSSKQSGEPSTTRSEFSLSNFPNPPWVDSPESDNGSESRQSPSPARTTQRLRVNPPSTNTDNVSFDLVPPRIPISVVEHNRTFSLPVSEIAESDLLVSARTPRFDSQGTQYDVTSFIGNLTSEPLTDTPPPRHKKDFSGSSNNTGDLTITSSWSDDPGPTTTIVTLQQSKQTHVGSPLARMPVIISTTPGMLPATRVMIPPRPGLNISQPQPAVTRLRQDVSSDTFERPQVAPSMYR</sequence>
<reference evidence="1" key="2">
    <citation type="journal article" date="2020" name="Nat. Commun.">
        <title>Large-scale genome sequencing of mycorrhizal fungi provides insights into the early evolution of symbiotic traits.</title>
        <authorList>
            <person name="Miyauchi S."/>
            <person name="Kiss E."/>
            <person name="Kuo A."/>
            <person name="Drula E."/>
            <person name="Kohler A."/>
            <person name="Sanchez-Garcia M."/>
            <person name="Morin E."/>
            <person name="Andreopoulos B."/>
            <person name="Barry K.W."/>
            <person name="Bonito G."/>
            <person name="Buee M."/>
            <person name="Carver A."/>
            <person name="Chen C."/>
            <person name="Cichocki N."/>
            <person name="Clum A."/>
            <person name="Culley D."/>
            <person name="Crous P.W."/>
            <person name="Fauchery L."/>
            <person name="Girlanda M."/>
            <person name="Hayes R.D."/>
            <person name="Keri Z."/>
            <person name="LaButti K."/>
            <person name="Lipzen A."/>
            <person name="Lombard V."/>
            <person name="Magnuson J."/>
            <person name="Maillard F."/>
            <person name="Murat C."/>
            <person name="Nolan M."/>
            <person name="Ohm R.A."/>
            <person name="Pangilinan J."/>
            <person name="Pereira M.F."/>
            <person name="Perotto S."/>
            <person name="Peter M."/>
            <person name="Pfister S."/>
            <person name="Riley R."/>
            <person name="Sitrit Y."/>
            <person name="Stielow J.B."/>
            <person name="Szollosi G."/>
            <person name="Zifcakova L."/>
            <person name="Stursova M."/>
            <person name="Spatafora J.W."/>
            <person name="Tedersoo L."/>
            <person name="Vaario L.M."/>
            <person name="Yamada A."/>
            <person name="Yan M."/>
            <person name="Wang P."/>
            <person name="Xu J."/>
            <person name="Bruns T."/>
            <person name="Baldrian P."/>
            <person name="Vilgalys R."/>
            <person name="Dunand C."/>
            <person name="Henrissat B."/>
            <person name="Grigoriev I.V."/>
            <person name="Hibbett D."/>
            <person name="Nagy L.G."/>
            <person name="Martin F.M."/>
        </authorList>
    </citation>
    <scope>NUCLEOTIDE SEQUENCE</scope>
    <source>
        <strain evidence="1">P2</strain>
    </source>
</reference>
<accession>A0ACB6ZGL7</accession>
<proteinExistence type="predicted"/>
<keyword evidence="2" id="KW-1185">Reference proteome</keyword>